<dbReference type="EMBL" id="OU912926">
    <property type="protein sequence ID" value="CAG9932482.1"/>
    <property type="molecule type" value="Genomic_DNA"/>
</dbReference>
<dbReference type="RefSeq" id="WP_239796402.1">
    <property type="nucleotide sequence ID" value="NZ_OU912926.1"/>
</dbReference>
<name>A0ABN8APL5_9PROT</name>
<evidence type="ECO:0000313" key="2">
    <source>
        <dbReference type="Proteomes" id="UP000839052"/>
    </source>
</evidence>
<sequence length="49" mass="5609">MNKDKVKGRINEITDKIKEITGKITENKKLEVEGEIQKKMVKAKLILAI</sequence>
<reference evidence="1 2" key="1">
    <citation type="submission" date="2021-10" db="EMBL/GenBank/DDBJ databases">
        <authorList>
            <person name="Koch H."/>
        </authorList>
    </citation>
    <scope>NUCLEOTIDE SEQUENCE [LARGE SCALE GENOMIC DNA]</scope>
    <source>
        <strain evidence="1">6680</strain>
    </source>
</reference>
<organism evidence="1 2">
    <name type="scientific">Candidatus Nitrotoga arctica</name>
    <dbReference type="NCBI Taxonomy" id="453162"/>
    <lineage>
        <taxon>Bacteria</taxon>
        <taxon>Pseudomonadati</taxon>
        <taxon>Pseudomonadota</taxon>
        <taxon>Betaproteobacteria</taxon>
        <taxon>Nitrosomonadales</taxon>
        <taxon>Gallionellaceae</taxon>
        <taxon>Candidatus Nitrotoga</taxon>
    </lineage>
</organism>
<dbReference type="Proteomes" id="UP000839052">
    <property type="component" value="Chromosome"/>
</dbReference>
<dbReference type="SUPFAM" id="SSF69047">
    <property type="entry name" value="Hypothetical protein YjbJ"/>
    <property type="match status" value="1"/>
</dbReference>
<evidence type="ECO:0008006" key="3">
    <source>
        <dbReference type="Google" id="ProtNLM"/>
    </source>
</evidence>
<dbReference type="Gene3D" id="1.10.1470.10">
    <property type="entry name" value="YjbJ"/>
    <property type="match status" value="1"/>
</dbReference>
<evidence type="ECO:0000313" key="1">
    <source>
        <dbReference type="EMBL" id="CAG9932482.1"/>
    </source>
</evidence>
<keyword evidence="2" id="KW-1185">Reference proteome</keyword>
<protein>
    <recommendedName>
        <fullName evidence="3">CsbD-like</fullName>
    </recommendedName>
</protein>
<proteinExistence type="predicted"/>
<gene>
    <name evidence="1" type="ORF">NTG6680_1229</name>
</gene>
<dbReference type="InterPro" id="IPR036629">
    <property type="entry name" value="YjbJ_sf"/>
</dbReference>
<accession>A0ABN8APL5</accession>